<feature type="compositionally biased region" description="Polar residues" evidence="1">
    <location>
        <begin position="55"/>
        <end position="65"/>
    </location>
</feature>
<dbReference type="Proteomes" id="UP000738359">
    <property type="component" value="Unassembled WGS sequence"/>
</dbReference>
<evidence type="ECO:0000256" key="1">
    <source>
        <dbReference type="SAM" id="MobiDB-lite"/>
    </source>
</evidence>
<gene>
    <name evidence="2" type="ORF">BGZ70_006366</name>
</gene>
<dbReference type="AlphaFoldDB" id="A0A9P6IN74"/>
<dbReference type="EMBL" id="JAAAHY010003562">
    <property type="protein sequence ID" value="KAF9940132.1"/>
    <property type="molecule type" value="Genomic_DNA"/>
</dbReference>
<name>A0A9P6IN74_MORAP</name>
<feature type="region of interest" description="Disordered" evidence="1">
    <location>
        <begin position="35"/>
        <end position="69"/>
    </location>
</feature>
<evidence type="ECO:0000313" key="3">
    <source>
        <dbReference type="Proteomes" id="UP000738359"/>
    </source>
</evidence>
<organism evidence="2 3">
    <name type="scientific">Mortierella alpina</name>
    <name type="common">Oleaginous fungus</name>
    <name type="synonym">Mortierella renispora</name>
    <dbReference type="NCBI Taxonomy" id="64518"/>
    <lineage>
        <taxon>Eukaryota</taxon>
        <taxon>Fungi</taxon>
        <taxon>Fungi incertae sedis</taxon>
        <taxon>Mucoromycota</taxon>
        <taxon>Mortierellomycotina</taxon>
        <taxon>Mortierellomycetes</taxon>
        <taxon>Mortierellales</taxon>
        <taxon>Mortierellaceae</taxon>
        <taxon>Mortierella</taxon>
    </lineage>
</organism>
<keyword evidence="3" id="KW-1185">Reference proteome</keyword>
<comment type="caution">
    <text evidence="2">The sequence shown here is derived from an EMBL/GenBank/DDBJ whole genome shotgun (WGS) entry which is preliminary data.</text>
</comment>
<reference evidence="2" key="1">
    <citation type="journal article" date="2020" name="Fungal Divers.">
        <title>Resolving the Mortierellaceae phylogeny through synthesis of multi-gene phylogenetics and phylogenomics.</title>
        <authorList>
            <person name="Vandepol N."/>
            <person name="Liber J."/>
            <person name="Desiro A."/>
            <person name="Na H."/>
            <person name="Kennedy M."/>
            <person name="Barry K."/>
            <person name="Grigoriev I.V."/>
            <person name="Miller A.N."/>
            <person name="O'Donnell K."/>
            <person name="Stajich J.E."/>
            <person name="Bonito G."/>
        </authorList>
    </citation>
    <scope>NUCLEOTIDE SEQUENCE</scope>
    <source>
        <strain evidence="2">CK1249</strain>
    </source>
</reference>
<evidence type="ECO:0000313" key="2">
    <source>
        <dbReference type="EMBL" id="KAF9940132.1"/>
    </source>
</evidence>
<accession>A0A9P6IN74</accession>
<sequence length="226" mass="24024">EQQRRSILPLSWTVGLSAKASSAAAGLQGLFMAQPAAPPASPLAPGKGAAGGSSVTETTEQSEPSQPLLPSVWLESIISGLSRSDLNTPPHYATLPRVQWDNEQLEQHKDRPRHARFLFAGLGLGQKQKQRQSDEDKKKRLAKGKPVSPGSVAPTPSAAALHPTSKDSLTTPSPKALSRRGSACEMALGSDAREIFLQNRPKTLSSAVISSSIVPAKESLRSARQR</sequence>
<proteinExistence type="predicted"/>
<feature type="non-terminal residue" evidence="2">
    <location>
        <position position="226"/>
    </location>
</feature>
<protein>
    <submittedName>
        <fullName evidence="2">Uncharacterized protein</fullName>
    </submittedName>
</protein>
<feature type="region of interest" description="Disordered" evidence="1">
    <location>
        <begin position="120"/>
        <end position="183"/>
    </location>
</feature>
<dbReference type="OrthoDB" id="2448351at2759"/>
<feature type="non-terminal residue" evidence="2">
    <location>
        <position position="1"/>
    </location>
</feature>